<evidence type="ECO:0000259" key="8">
    <source>
        <dbReference type="Pfam" id="PF03600"/>
    </source>
</evidence>
<feature type="transmembrane region" description="Helical" evidence="7">
    <location>
        <begin position="312"/>
        <end position="337"/>
    </location>
</feature>
<keyword evidence="2" id="KW-0813">Transport</keyword>
<dbReference type="AlphaFoldDB" id="A0A4Q7P310"/>
<dbReference type="InterPro" id="IPR004680">
    <property type="entry name" value="Cit_transptr-like_dom"/>
</dbReference>
<feature type="transmembrane region" description="Helical" evidence="7">
    <location>
        <begin position="243"/>
        <end position="262"/>
    </location>
</feature>
<evidence type="ECO:0000256" key="3">
    <source>
        <dbReference type="ARBA" id="ARBA00022475"/>
    </source>
</evidence>
<evidence type="ECO:0000256" key="2">
    <source>
        <dbReference type="ARBA" id="ARBA00022448"/>
    </source>
</evidence>
<dbReference type="PANTHER" id="PTHR43302:SF5">
    <property type="entry name" value="TRANSPORTER ARSB-RELATED"/>
    <property type="match status" value="1"/>
</dbReference>
<evidence type="ECO:0000256" key="1">
    <source>
        <dbReference type="ARBA" id="ARBA00004651"/>
    </source>
</evidence>
<dbReference type="PANTHER" id="PTHR43302">
    <property type="entry name" value="TRANSPORTER ARSB-RELATED"/>
    <property type="match status" value="1"/>
</dbReference>
<organism evidence="9 10">
    <name type="scientific">Cuneatibacter caecimuris</name>
    <dbReference type="NCBI Taxonomy" id="1796618"/>
    <lineage>
        <taxon>Bacteria</taxon>
        <taxon>Bacillati</taxon>
        <taxon>Bacillota</taxon>
        <taxon>Clostridia</taxon>
        <taxon>Lachnospirales</taxon>
        <taxon>Lachnospiraceae</taxon>
        <taxon>Cuneatibacter</taxon>
    </lineage>
</organism>
<dbReference type="GO" id="GO:0055085">
    <property type="term" value="P:transmembrane transport"/>
    <property type="evidence" value="ECO:0007669"/>
    <property type="project" value="InterPro"/>
</dbReference>
<protein>
    <submittedName>
        <fullName evidence="9">YbiR family transporter</fullName>
    </submittedName>
</protein>
<evidence type="ECO:0000313" key="10">
    <source>
        <dbReference type="Proteomes" id="UP000292927"/>
    </source>
</evidence>
<keyword evidence="10" id="KW-1185">Reference proteome</keyword>
<feature type="transmembrane region" description="Helical" evidence="7">
    <location>
        <begin position="283"/>
        <end position="306"/>
    </location>
</feature>
<keyword evidence="6 7" id="KW-0472">Membrane</keyword>
<name>A0A4Q7P310_9FIRM</name>
<feature type="transmembrane region" description="Helical" evidence="7">
    <location>
        <begin position="43"/>
        <end position="61"/>
    </location>
</feature>
<feature type="transmembrane region" description="Helical" evidence="7">
    <location>
        <begin position="349"/>
        <end position="370"/>
    </location>
</feature>
<keyword evidence="3" id="KW-1003">Cell membrane</keyword>
<evidence type="ECO:0000256" key="5">
    <source>
        <dbReference type="ARBA" id="ARBA00022989"/>
    </source>
</evidence>
<gene>
    <name evidence="9" type="ORF">EV209_2801</name>
</gene>
<dbReference type="Proteomes" id="UP000292927">
    <property type="component" value="Unassembled WGS sequence"/>
</dbReference>
<proteinExistence type="predicted"/>
<accession>A0A4Q7P310</accession>
<feature type="domain" description="Citrate transporter-like" evidence="8">
    <location>
        <begin position="13"/>
        <end position="302"/>
    </location>
</feature>
<dbReference type="GO" id="GO:0005886">
    <property type="term" value="C:plasma membrane"/>
    <property type="evidence" value="ECO:0007669"/>
    <property type="project" value="UniProtKB-SubCell"/>
</dbReference>
<feature type="transmembrane region" description="Helical" evidence="7">
    <location>
        <begin position="82"/>
        <end position="109"/>
    </location>
</feature>
<keyword evidence="4 7" id="KW-0812">Transmembrane</keyword>
<comment type="subcellular location">
    <subcellularLocation>
        <location evidence="1">Cell membrane</location>
        <topology evidence="1">Multi-pass membrane protein</topology>
    </subcellularLocation>
</comment>
<feature type="transmembrane region" description="Helical" evidence="7">
    <location>
        <begin position="160"/>
        <end position="181"/>
    </location>
</feature>
<reference evidence="9 10" key="1">
    <citation type="submission" date="2019-02" db="EMBL/GenBank/DDBJ databases">
        <title>Genomic Encyclopedia of Type Strains, Phase IV (KMG-IV): sequencing the most valuable type-strain genomes for metagenomic binning, comparative biology and taxonomic classification.</title>
        <authorList>
            <person name="Goeker M."/>
        </authorList>
    </citation>
    <scope>NUCLEOTIDE SEQUENCE [LARGE SCALE GENOMIC DNA]</scope>
    <source>
        <strain evidence="9 10">DSM 29486</strain>
    </source>
</reference>
<sequence>MMKRMINWLKGEIVLAAAWLLALISLLIVPPDREYLNYIDFRTLGLLFSLMAVMAGARRLGVFRQAGLWLLEKVKNSRQLEAVLVLLCFFSSMAVTNDVALITFVPFALEVLRMAKEERRAVRVVILQTLAANLGSMATPIGNPQNLYLYGISGYSAGDFLMLMLPLTALSLGLLAACLLLTQRQKMEFKNAGEVPGKRENGKKLGYLLLFILCLGAVAKWIPVSALCGAVALYVLLADRKTLAAVDYSLLLTFIGFFIFIGNMGRVPAFAEFLQRCVEGREVGVAVLASQAISNVPAALLLSGFTDSWGRLIVGANLGGLGTLIASMASLISYKILAEQFPHKKREYLIKFTGYNLAFLAVLMTGNWLLGG</sequence>
<evidence type="ECO:0000256" key="4">
    <source>
        <dbReference type="ARBA" id="ARBA00022692"/>
    </source>
</evidence>
<comment type="caution">
    <text evidence="9">The sequence shown here is derived from an EMBL/GenBank/DDBJ whole genome shotgun (WGS) entry which is preliminary data.</text>
</comment>
<evidence type="ECO:0000313" key="9">
    <source>
        <dbReference type="EMBL" id="RZS93052.1"/>
    </source>
</evidence>
<dbReference type="Pfam" id="PF03600">
    <property type="entry name" value="CitMHS"/>
    <property type="match status" value="1"/>
</dbReference>
<evidence type="ECO:0000256" key="7">
    <source>
        <dbReference type="SAM" id="Phobius"/>
    </source>
</evidence>
<keyword evidence="5 7" id="KW-1133">Transmembrane helix</keyword>
<evidence type="ECO:0000256" key="6">
    <source>
        <dbReference type="ARBA" id="ARBA00023136"/>
    </source>
</evidence>
<feature type="transmembrane region" description="Helical" evidence="7">
    <location>
        <begin position="207"/>
        <end position="237"/>
    </location>
</feature>
<dbReference type="EMBL" id="SGXF01000006">
    <property type="protein sequence ID" value="RZS93052.1"/>
    <property type="molecule type" value="Genomic_DNA"/>
</dbReference>